<dbReference type="EMBL" id="RZUG01000027">
    <property type="protein sequence ID" value="KAA8823207.1"/>
    <property type="molecule type" value="Genomic_DNA"/>
</dbReference>
<comment type="caution">
    <text evidence="3">The sequence shown here is derived from an EMBL/GenBank/DDBJ whole genome shotgun (WGS) entry which is preliminary data.</text>
</comment>
<evidence type="ECO:0000313" key="3">
    <source>
        <dbReference type="EMBL" id="KAA8823207.1"/>
    </source>
</evidence>
<evidence type="ECO:0000313" key="4">
    <source>
        <dbReference type="Proteomes" id="UP000326251"/>
    </source>
</evidence>
<sequence>MEKVFRGGVRLLAALIIAALAAVAMPHVALADEATQITVPAGTQKVWVDIETPASLTYQGTADNNGSKQNLNFKASPSGATAIADAAEGKIAFALSASEKTDVLLAITFVDGNGAVLAESATDVTLDKTPTNVEPTVPVVPTNPSKPKPVAHKNTGLIGNTGSAVMLAVLAAAALAAAGFALYRVKMMKGAAR</sequence>
<evidence type="ECO:0008006" key="5">
    <source>
        <dbReference type="Google" id="ProtNLM"/>
    </source>
</evidence>
<proteinExistence type="predicted"/>
<feature type="chain" id="PRO_5023816854" description="LPXTG cell wall anchor domain-containing protein" evidence="2">
    <location>
        <begin position="32"/>
        <end position="193"/>
    </location>
</feature>
<gene>
    <name evidence="3" type="ORF">EMO92_10335</name>
</gene>
<accession>A0A5J5E2B0</accession>
<protein>
    <recommendedName>
        <fullName evidence="5">LPXTG cell wall anchor domain-containing protein</fullName>
    </recommendedName>
</protein>
<evidence type="ECO:0000256" key="1">
    <source>
        <dbReference type="SAM" id="Phobius"/>
    </source>
</evidence>
<keyword evidence="2" id="KW-0732">Signal</keyword>
<feature type="transmembrane region" description="Helical" evidence="1">
    <location>
        <begin position="164"/>
        <end position="183"/>
    </location>
</feature>
<keyword evidence="1" id="KW-1133">Transmembrane helix</keyword>
<dbReference type="Proteomes" id="UP000326251">
    <property type="component" value="Unassembled WGS sequence"/>
</dbReference>
<keyword evidence="1" id="KW-0472">Membrane</keyword>
<evidence type="ECO:0000256" key="2">
    <source>
        <dbReference type="SAM" id="SignalP"/>
    </source>
</evidence>
<reference evidence="3 4" key="1">
    <citation type="journal article" date="2019" name="Syst. Appl. Microbiol.">
        <title>Characterization of Bifidobacterium species in feaces of the Egyptian fruit bat: Description of B. vespertilionis sp. nov. and B. rousetti sp. nov.</title>
        <authorList>
            <person name="Modesto M."/>
            <person name="Satti M."/>
            <person name="Watanabe K."/>
            <person name="Puglisi E."/>
            <person name="Morelli L."/>
            <person name="Huang C.-H."/>
            <person name="Liou J.-S."/>
            <person name="Miyashita M."/>
            <person name="Tamura T."/>
            <person name="Saito S."/>
            <person name="Mori K."/>
            <person name="Huang L."/>
            <person name="Sciavilla P."/>
            <person name="Sandri C."/>
            <person name="Spiezio C."/>
            <person name="Vitali F."/>
            <person name="Cavalieri D."/>
            <person name="Perpetuini G."/>
            <person name="Tofalo R."/>
            <person name="Bonetti A."/>
            <person name="Arita M."/>
            <person name="Mattarelli P."/>
        </authorList>
    </citation>
    <scope>NUCLEOTIDE SEQUENCE [LARGE SCALE GENOMIC DNA]</scope>
    <source>
        <strain evidence="3 4">RST19</strain>
    </source>
</reference>
<dbReference type="AlphaFoldDB" id="A0A5J5E2B0"/>
<organism evidence="3 4">
    <name type="scientific">Bifidobacterium reuteri</name>
    <dbReference type="NCBI Taxonomy" id="983706"/>
    <lineage>
        <taxon>Bacteria</taxon>
        <taxon>Bacillati</taxon>
        <taxon>Actinomycetota</taxon>
        <taxon>Actinomycetes</taxon>
        <taxon>Bifidobacteriales</taxon>
        <taxon>Bifidobacteriaceae</taxon>
        <taxon>Bifidobacterium</taxon>
    </lineage>
</organism>
<feature type="signal peptide" evidence="2">
    <location>
        <begin position="1"/>
        <end position="31"/>
    </location>
</feature>
<dbReference type="RefSeq" id="WP_150336010.1">
    <property type="nucleotide sequence ID" value="NZ_RZUG01000027.1"/>
</dbReference>
<keyword evidence="1" id="KW-0812">Transmembrane</keyword>
<name>A0A5J5E2B0_9BIFI</name>